<dbReference type="Pfam" id="PF08546">
    <property type="entry name" value="ApbA_C"/>
    <property type="match status" value="1"/>
</dbReference>
<dbReference type="InterPro" id="IPR008927">
    <property type="entry name" value="6-PGluconate_DH-like_C_sf"/>
</dbReference>
<dbReference type="SUPFAM" id="SSF51735">
    <property type="entry name" value="NAD(P)-binding Rossmann-fold domains"/>
    <property type="match status" value="1"/>
</dbReference>
<feature type="domain" description="Ketopantoate reductase N-terminal" evidence="7">
    <location>
        <begin position="8"/>
        <end position="161"/>
    </location>
</feature>
<dbReference type="GO" id="GO:0050661">
    <property type="term" value="F:NADP binding"/>
    <property type="evidence" value="ECO:0007669"/>
    <property type="project" value="TreeGrafter"/>
</dbReference>
<dbReference type="Pfam" id="PF02558">
    <property type="entry name" value="ApbA"/>
    <property type="match status" value="1"/>
</dbReference>
<keyword evidence="10" id="KW-1185">Reference proteome</keyword>
<feature type="domain" description="Ketopantoate reductase C-terminal" evidence="8">
    <location>
        <begin position="187"/>
        <end position="324"/>
    </location>
</feature>
<gene>
    <name evidence="9" type="ORF">BDK51DRAFT_32265</name>
</gene>
<dbReference type="Proteomes" id="UP000269721">
    <property type="component" value="Unassembled WGS sequence"/>
</dbReference>
<dbReference type="SUPFAM" id="SSF48179">
    <property type="entry name" value="6-phosphogluconate dehydrogenase C-terminal domain-like"/>
    <property type="match status" value="1"/>
</dbReference>
<evidence type="ECO:0000313" key="9">
    <source>
        <dbReference type="EMBL" id="RKO85384.1"/>
    </source>
</evidence>
<comment type="catalytic activity">
    <reaction evidence="6">
        <text>(R)-pantoate + NADP(+) = 2-dehydropantoate + NADPH + H(+)</text>
        <dbReference type="Rhea" id="RHEA:16233"/>
        <dbReference type="ChEBI" id="CHEBI:11561"/>
        <dbReference type="ChEBI" id="CHEBI:15378"/>
        <dbReference type="ChEBI" id="CHEBI:15980"/>
        <dbReference type="ChEBI" id="CHEBI:57783"/>
        <dbReference type="ChEBI" id="CHEBI:58349"/>
        <dbReference type="EC" id="1.1.1.169"/>
    </reaction>
</comment>
<dbReference type="NCBIfam" id="TIGR00745">
    <property type="entry name" value="apbA_panE"/>
    <property type="match status" value="1"/>
</dbReference>
<dbReference type="GO" id="GO:0015940">
    <property type="term" value="P:pantothenate biosynthetic process"/>
    <property type="evidence" value="ECO:0007669"/>
    <property type="project" value="InterPro"/>
</dbReference>
<dbReference type="Gene3D" id="3.40.50.720">
    <property type="entry name" value="NAD(P)-binding Rossmann-like Domain"/>
    <property type="match status" value="1"/>
</dbReference>
<sequence>MPFPPPTIAILGLGLVGSYLAAHLLFDPNHSTIHLVARESFTSKHGTTGFCATRIDGSQLHVSPDKLNVHASVADLLAAVSVDFLVVTVKRVALKAVCEGVRAAGFKGVVVVVSNGARGGEEARGVLEGVEVVEGMWPFNVVESAAGEYRQASEGDVYLKDSPSGRSLADTFTRCGLPTKTSENMDSVLYGKLLVNLNNAICALSALPLRAEVCTYGYRKIWALCMTESLKVYAAAGIHPTPFLAVPYSVLPYVLRVPDSLFNVVLSMLSKIDPNGTSSMYEDVRNGRVTEIDFLQGEVVRLGREVGVQTPVCERIVGLIRELERAGKGLVPHSAEEILEV</sequence>
<dbReference type="EMBL" id="KZ999134">
    <property type="protein sequence ID" value="RKO85384.1"/>
    <property type="molecule type" value="Genomic_DNA"/>
</dbReference>
<comment type="function">
    <text evidence="6">Catalyzes the NADPH-dependent reduction of ketopantoate into pantoic acid.</text>
</comment>
<dbReference type="InterPro" id="IPR013332">
    <property type="entry name" value="KPR_N"/>
</dbReference>
<dbReference type="GO" id="GO:0008677">
    <property type="term" value="F:2-dehydropantoate 2-reductase activity"/>
    <property type="evidence" value="ECO:0007669"/>
    <property type="project" value="UniProtKB-EC"/>
</dbReference>
<dbReference type="InterPro" id="IPR036291">
    <property type="entry name" value="NAD(P)-bd_dom_sf"/>
</dbReference>
<evidence type="ECO:0000256" key="6">
    <source>
        <dbReference type="RuleBase" id="RU362068"/>
    </source>
</evidence>
<evidence type="ECO:0000313" key="10">
    <source>
        <dbReference type="Proteomes" id="UP000269721"/>
    </source>
</evidence>
<dbReference type="AlphaFoldDB" id="A0A4P9W007"/>
<accession>A0A4P9W007</accession>
<keyword evidence="4 6" id="KW-0560">Oxidoreductase</keyword>
<dbReference type="InterPro" id="IPR050838">
    <property type="entry name" value="Ketopantoate_reductase"/>
</dbReference>
<dbReference type="EC" id="1.1.1.169" evidence="2 6"/>
<comment type="similarity">
    <text evidence="1 6">Belongs to the ketopantoate reductase family.</text>
</comment>
<dbReference type="PANTHER" id="PTHR43765:SF2">
    <property type="entry name" value="2-DEHYDROPANTOATE 2-REDUCTASE"/>
    <property type="match status" value="1"/>
</dbReference>
<evidence type="ECO:0000259" key="8">
    <source>
        <dbReference type="Pfam" id="PF08546"/>
    </source>
</evidence>
<dbReference type="GO" id="GO:0005737">
    <property type="term" value="C:cytoplasm"/>
    <property type="evidence" value="ECO:0007669"/>
    <property type="project" value="TreeGrafter"/>
</dbReference>
<evidence type="ECO:0000256" key="1">
    <source>
        <dbReference type="ARBA" id="ARBA00007870"/>
    </source>
</evidence>
<dbReference type="InterPro" id="IPR013752">
    <property type="entry name" value="KPA_reductase"/>
</dbReference>
<name>A0A4P9W007_9FUNG</name>
<dbReference type="InterPro" id="IPR013328">
    <property type="entry name" value="6PGD_dom2"/>
</dbReference>
<reference evidence="10" key="1">
    <citation type="journal article" date="2018" name="Nat. Microbiol.">
        <title>Leveraging single-cell genomics to expand the fungal tree of life.</title>
        <authorList>
            <person name="Ahrendt S.R."/>
            <person name="Quandt C.A."/>
            <person name="Ciobanu D."/>
            <person name="Clum A."/>
            <person name="Salamov A."/>
            <person name="Andreopoulos B."/>
            <person name="Cheng J.F."/>
            <person name="Woyke T."/>
            <person name="Pelin A."/>
            <person name="Henrissat B."/>
            <person name="Reynolds N.K."/>
            <person name="Benny G.L."/>
            <person name="Smith M.E."/>
            <person name="James T.Y."/>
            <person name="Grigoriev I.V."/>
        </authorList>
    </citation>
    <scope>NUCLEOTIDE SEQUENCE [LARGE SCALE GENOMIC DNA]</scope>
</reference>
<evidence type="ECO:0000256" key="2">
    <source>
        <dbReference type="ARBA" id="ARBA00013014"/>
    </source>
</evidence>
<keyword evidence="3 6" id="KW-0521">NADP</keyword>
<evidence type="ECO:0000256" key="4">
    <source>
        <dbReference type="ARBA" id="ARBA00023002"/>
    </source>
</evidence>
<evidence type="ECO:0000256" key="5">
    <source>
        <dbReference type="ARBA" id="ARBA00032024"/>
    </source>
</evidence>
<proteinExistence type="inferred from homology"/>
<dbReference type="OrthoDB" id="73846at2759"/>
<protein>
    <recommendedName>
        <fullName evidence="2 6">2-dehydropantoate 2-reductase</fullName>
        <ecNumber evidence="2 6">1.1.1.169</ecNumber>
    </recommendedName>
    <alternativeName>
        <fullName evidence="5 6">Ketopantoate reductase</fullName>
    </alternativeName>
</protein>
<dbReference type="PANTHER" id="PTHR43765">
    <property type="entry name" value="2-DEHYDROPANTOATE 2-REDUCTASE-RELATED"/>
    <property type="match status" value="1"/>
</dbReference>
<dbReference type="Gene3D" id="1.10.1040.10">
    <property type="entry name" value="N-(1-d-carboxylethyl)-l-norvaline Dehydrogenase, domain 2"/>
    <property type="match status" value="1"/>
</dbReference>
<dbReference type="InterPro" id="IPR003710">
    <property type="entry name" value="ApbA"/>
</dbReference>
<evidence type="ECO:0000256" key="3">
    <source>
        <dbReference type="ARBA" id="ARBA00022857"/>
    </source>
</evidence>
<evidence type="ECO:0000259" key="7">
    <source>
        <dbReference type="Pfam" id="PF02558"/>
    </source>
</evidence>
<organism evidence="9 10">
    <name type="scientific">Blyttiomyces helicus</name>
    <dbReference type="NCBI Taxonomy" id="388810"/>
    <lineage>
        <taxon>Eukaryota</taxon>
        <taxon>Fungi</taxon>
        <taxon>Fungi incertae sedis</taxon>
        <taxon>Chytridiomycota</taxon>
        <taxon>Chytridiomycota incertae sedis</taxon>
        <taxon>Chytridiomycetes</taxon>
        <taxon>Chytridiomycetes incertae sedis</taxon>
        <taxon>Blyttiomyces</taxon>
    </lineage>
</organism>